<keyword evidence="1" id="KW-0732">Signal</keyword>
<name>A0A508WNF3_9HYPH</name>
<keyword evidence="4" id="KW-1185">Reference proteome</keyword>
<evidence type="ECO:0000313" key="3">
    <source>
        <dbReference type="EMBL" id="VTZ58944.1"/>
    </source>
</evidence>
<dbReference type="Proteomes" id="UP000507954">
    <property type="component" value="Unassembled WGS sequence"/>
</dbReference>
<evidence type="ECO:0000313" key="2">
    <source>
        <dbReference type="EMBL" id="PLU03809.1"/>
    </source>
</evidence>
<sequence>MSRQLATVLPVAACMVLSGGAPAVGQGATPEPRYWIKPSEVAIPPDVPIGMYRRLIRPFENWTLICDENLKSKQRICNVSQLVVDKAGNTVFSWSLAATAQGKPVMILRVPPAAGKGSIIRLSFSDRKEPVEVRVESCDSVVCLGTVPVGPILRSHIARQSTVRLSYGADQGDVSFNLPFQGLPQALEAIE</sequence>
<reference evidence="2" key="1">
    <citation type="submission" date="2017-04" db="EMBL/GenBank/DDBJ databases">
        <authorList>
            <person name="Porter S."/>
            <person name="Friesen M.L."/>
            <person name="Faber-Hammond J."/>
        </authorList>
    </citation>
    <scope>NUCLEOTIDE SEQUENCE</scope>
    <source>
        <strain evidence="2">Str16</strain>
    </source>
</reference>
<accession>A0A508WNF3</accession>
<gene>
    <name evidence="2" type="ORF">BMJ33_12965</name>
    <name evidence="3" type="ORF">EMEDMD4_10120</name>
</gene>
<dbReference type="GeneID" id="61611215"/>
<evidence type="ECO:0000256" key="1">
    <source>
        <dbReference type="SAM" id="SignalP"/>
    </source>
</evidence>
<protein>
    <submittedName>
        <fullName evidence="3">Invasion associated locus B family protein</fullName>
    </submittedName>
</protein>
<dbReference type="InterPro" id="IPR038696">
    <property type="entry name" value="IalB_sf"/>
</dbReference>
<dbReference type="InterPro" id="IPR010642">
    <property type="entry name" value="Invasion_prot_B"/>
</dbReference>
<dbReference type="EMBL" id="CABFNB010000001">
    <property type="protein sequence ID" value="VTZ58944.1"/>
    <property type="molecule type" value="Genomic_DNA"/>
</dbReference>
<dbReference type="EMBL" id="NBUC01000067">
    <property type="protein sequence ID" value="PLU03809.1"/>
    <property type="molecule type" value="Genomic_DNA"/>
</dbReference>
<organism evidence="3">
    <name type="scientific">Sinorhizobium medicae</name>
    <dbReference type="NCBI Taxonomy" id="110321"/>
    <lineage>
        <taxon>Bacteria</taxon>
        <taxon>Pseudomonadati</taxon>
        <taxon>Pseudomonadota</taxon>
        <taxon>Alphaproteobacteria</taxon>
        <taxon>Hyphomicrobiales</taxon>
        <taxon>Rhizobiaceae</taxon>
        <taxon>Sinorhizobium/Ensifer group</taxon>
        <taxon>Sinorhizobium</taxon>
    </lineage>
</organism>
<dbReference type="Proteomes" id="UP001190825">
    <property type="component" value="Unassembled WGS sequence"/>
</dbReference>
<dbReference type="Gene3D" id="2.60.40.1880">
    <property type="entry name" value="Invasion associated locus B (IalB) protein"/>
    <property type="match status" value="1"/>
</dbReference>
<evidence type="ECO:0000313" key="4">
    <source>
        <dbReference type="Proteomes" id="UP001190825"/>
    </source>
</evidence>
<feature type="chain" id="PRO_5021370319" evidence="1">
    <location>
        <begin position="24"/>
        <end position="191"/>
    </location>
</feature>
<feature type="signal peptide" evidence="1">
    <location>
        <begin position="1"/>
        <end position="23"/>
    </location>
</feature>
<dbReference type="AlphaFoldDB" id="A0A508WNF3"/>
<dbReference type="RefSeq" id="WP_011974300.1">
    <property type="nucleotide sequence ID" value="NZ_ATYC01000022.1"/>
</dbReference>
<reference evidence="3" key="3">
    <citation type="submission" date="2019-06" db="EMBL/GenBank/DDBJ databases">
        <authorList>
            <person name="Le Quere A."/>
            <person name="Colella S."/>
        </authorList>
    </citation>
    <scope>NUCLEOTIDE SEQUENCE</scope>
    <source>
        <strain evidence="3">EmedicaeMD41</strain>
    </source>
</reference>
<dbReference type="Pfam" id="PF06776">
    <property type="entry name" value="IalB"/>
    <property type="match status" value="1"/>
</dbReference>
<proteinExistence type="predicted"/>
<reference evidence="2 4" key="2">
    <citation type="journal article" date="2018" name="FEMS Microbiol. Ecol.">
        <title>Co-invading symbiotic mutualists of Medicago polymorpha retain high ancestral diversity and contain diverse accessory genomes.</title>
        <authorList>
            <person name="Porter S.S."/>
            <person name="Faber-Hammond J.J."/>
            <person name="Friesen M.L."/>
        </authorList>
    </citation>
    <scope>NUCLEOTIDE SEQUENCE [LARGE SCALE GENOMIC DNA]</scope>
    <source>
        <strain evidence="2 4">Str16</strain>
    </source>
</reference>
<dbReference type="OMA" id="YTVHPPH"/>